<feature type="domain" description="SLC26A/SulP transporter" evidence="6">
    <location>
        <begin position="12"/>
        <end position="88"/>
    </location>
</feature>
<comment type="caution">
    <text evidence="7">The sequence shown here is derived from an EMBL/GenBank/DDBJ whole genome shotgun (WGS) entry which is preliminary data.</text>
</comment>
<feature type="transmembrane region" description="Helical" evidence="5">
    <location>
        <begin position="45"/>
        <end position="67"/>
    </location>
</feature>
<dbReference type="Proteomes" id="UP000053051">
    <property type="component" value="Unassembled WGS sequence"/>
</dbReference>
<accession>M1WQS7</accession>
<evidence type="ECO:0000313" key="8">
    <source>
        <dbReference type="Proteomes" id="UP000053051"/>
    </source>
</evidence>
<sequence length="90" mass="9421">MQILNRIHFRNLRGDIFGGLTSAIISLLLAIAFSVASGMRPISGVYGAVIIGLFAALFGVTPTLIISEPTGPMTVIMTGVIASMIAKDTE</sequence>
<dbReference type="InterPro" id="IPR011547">
    <property type="entry name" value="SLC26A/SulP_dom"/>
</dbReference>
<proteinExistence type="predicted"/>
<reference evidence="7 8" key="1">
    <citation type="submission" date="2012-05" db="EMBL/GenBank/DDBJ databases">
        <authorList>
            <person name="Hilton J."/>
        </authorList>
    </citation>
    <scope>NUCLEOTIDE SEQUENCE [LARGE SCALE GENOMIC DNA]</scope>
    <source>
        <strain evidence="7 8">HH01</strain>
    </source>
</reference>
<evidence type="ECO:0000313" key="7">
    <source>
        <dbReference type="EMBL" id="CCH66554.1"/>
    </source>
</evidence>
<keyword evidence="3 5" id="KW-1133">Transmembrane helix</keyword>
<evidence type="ECO:0000256" key="1">
    <source>
        <dbReference type="ARBA" id="ARBA00004141"/>
    </source>
</evidence>
<evidence type="ECO:0000256" key="2">
    <source>
        <dbReference type="ARBA" id="ARBA00022692"/>
    </source>
</evidence>
<protein>
    <submittedName>
        <fullName evidence="7">Sulfate permease</fullName>
    </submittedName>
</protein>
<name>M1WQS7_9NOST</name>
<dbReference type="EMBL" id="CAIY01000025">
    <property type="protein sequence ID" value="CCH66554.1"/>
    <property type="molecule type" value="Genomic_DNA"/>
</dbReference>
<evidence type="ECO:0000259" key="6">
    <source>
        <dbReference type="Pfam" id="PF00916"/>
    </source>
</evidence>
<organism evidence="7 8">
    <name type="scientific">Richelia intracellularis HH01</name>
    <dbReference type="NCBI Taxonomy" id="1165094"/>
    <lineage>
        <taxon>Bacteria</taxon>
        <taxon>Bacillati</taxon>
        <taxon>Cyanobacteriota</taxon>
        <taxon>Cyanophyceae</taxon>
        <taxon>Nostocales</taxon>
        <taxon>Nostocaceae</taxon>
        <taxon>Richelia</taxon>
    </lineage>
</organism>
<feature type="transmembrane region" description="Helical" evidence="5">
    <location>
        <begin position="12"/>
        <end position="33"/>
    </location>
</feature>
<dbReference type="STRING" id="1165094.RINTHH_3990"/>
<dbReference type="Pfam" id="PF00916">
    <property type="entry name" value="Sulfate_transp"/>
    <property type="match status" value="1"/>
</dbReference>
<keyword evidence="2 5" id="KW-0812">Transmembrane</keyword>
<comment type="subcellular location">
    <subcellularLocation>
        <location evidence="1">Membrane</location>
        <topology evidence="1">Multi-pass membrane protein</topology>
    </subcellularLocation>
</comment>
<reference evidence="8" key="2">
    <citation type="submission" date="2016-01" db="EMBL/GenBank/DDBJ databases">
        <title>Diatom-associated endosymboitic cyanobacterium lacks core nitrogen metabolism enzymes.</title>
        <authorList>
            <person name="Hilton J.A."/>
            <person name="Foster R.A."/>
            <person name="Tripp H.J."/>
            <person name="Carter B.J."/>
            <person name="Zehr J.P."/>
            <person name="Villareal T.A."/>
        </authorList>
    </citation>
    <scope>NUCLEOTIDE SEQUENCE [LARGE SCALE GENOMIC DNA]</scope>
    <source>
        <strain evidence="8">HH01</strain>
    </source>
</reference>
<keyword evidence="8" id="KW-1185">Reference proteome</keyword>
<dbReference type="AlphaFoldDB" id="M1WQS7"/>
<gene>
    <name evidence="7" type="ORF">RINTHH_3990</name>
</gene>
<evidence type="ECO:0000256" key="3">
    <source>
        <dbReference type="ARBA" id="ARBA00022989"/>
    </source>
</evidence>
<evidence type="ECO:0000256" key="4">
    <source>
        <dbReference type="ARBA" id="ARBA00023136"/>
    </source>
</evidence>
<dbReference type="GO" id="GO:0016020">
    <property type="term" value="C:membrane"/>
    <property type="evidence" value="ECO:0007669"/>
    <property type="project" value="UniProtKB-SubCell"/>
</dbReference>
<evidence type="ECO:0000256" key="5">
    <source>
        <dbReference type="SAM" id="Phobius"/>
    </source>
</evidence>
<keyword evidence="4 5" id="KW-0472">Membrane</keyword>